<protein>
    <recommendedName>
        <fullName evidence="5">Right handed beta helix domain-containing protein</fullName>
    </recommendedName>
</protein>
<keyword evidence="4" id="KW-1185">Reference proteome</keyword>
<feature type="signal peptide" evidence="2">
    <location>
        <begin position="1"/>
        <end position="22"/>
    </location>
</feature>
<accession>A0ABT8L6C3</accession>
<dbReference type="InterPro" id="IPR012334">
    <property type="entry name" value="Pectin_lyas_fold"/>
</dbReference>
<comment type="caution">
    <text evidence="3">The sequence shown here is derived from an EMBL/GenBank/DDBJ whole genome shotgun (WGS) entry which is preliminary data.</text>
</comment>
<dbReference type="Proteomes" id="UP001172083">
    <property type="component" value="Unassembled WGS sequence"/>
</dbReference>
<evidence type="ECO:0008006" key="5">
    <source>
        <dbReference type="Google" id="ProtNLM"/>
    </source>
</evidence>
<dbReference type="InterPro" id="IPR011050">
    <property type="entry name" value="Pectin_lyase_fold/virulence"/>
</dbReference>
<dbReference type="RefSeq" id="WP_346758623.1">
    <property type="nucleotide sequence ID" value="NZ_JAUJEB010000002.1"/>
</dbReference>
<evidence type="ECO:0000313" key="4">
    <source>
        <dbReference type="Proteomes" id="UP001172083"/>
    </source>
</evidence>
<dbReference type="Gene3D" id="2.160.20.10">
    <property type="entry name" value="Single-stranded right-handed beta-helix, Pectin lyase-like"/>
    <property type="match status" value="1"/>
</dbReference>
<sequence length="549" mass="61085">MKYLPRFFMALWLGLTWHIGSATNYYVDATGGNDANNGTAKLNAWRTLANINATTFQPGDSILFKAGQFWIGTIKPLGSGTAGSPIVIGKYGAGARPAIHGNGSVNCTVEPGQTKYCTIFLHNQEYWIIRDLEITNYDSREEEGKSLSQWELDNRSDYANVDKPDKYAGTNTKKCGILVEANNSGALHHLHFINLEVHGVNGKISEKNNGGIFLKVFNFNPGDIATYFDDLLLDSCYIHDVDRTGFSNRSDYEHRTLMTNTDWTPSKKIVIRNNTFERTGANALIVRVADKPLMEHNLFDHCSIKETGNAAFNFNTDSAVWQFNEARYTKYNVGDVDAGGLDSDYRTRYTIMQYNYVHDNDFGILITGGPSSSNGFNHGTVVRYNIFENDGILKVSGDGAWSFKISGLATNTRIHNNVIYIGPSKEYTAIVYHKNWGGWPDRSFYKNNIFYNKGTNTAFNLGSSTGNVFSNNIYYGNSYTKEPSDPNKINSDPLLTNPGNGENGYQLQGGSPALTKGLQLLTNPEKDYYQNTIDSKAPVDIGVHQVSNR</sequence>
<organism evidence="3 4">
    <name type="scientific">Agaribacillus aureus</name>
    <dbReference type="NCBI Taxonomy" id="3051825"/>
    <lineage>
        <taxon>Bacteria</taxon>
        <taxon>Pseudomonadati</taxon>
        <taxon>Bacteroidota</taxon>
        <taxon>Cytophagia</taxon>
        <taxon>Cytophagales</taxon>
        <taxon>Splendidivirgaceae</taxon>
        <taxon>Agaribacillus</taxon>
    </lineage>
</organism>
<feature type="chain" id="PRO_5046587950" description="Right handed beta helix domain-containing protein" evidence="2">
    <location>
        <begin position="23"/>
        <end position="549"/>
    </location>
</feature>
<name>A0ABT8L6C3_9BACT</name>
<evidence type="ECO:0000256" key="1">
    <source>
        <dbReference type="SAM" id="MobiDB-lite"/>
    </source>
</evidence>
<gene>
    <name evidence="3" type="ORF">QQ020_14540</name>
</gene>
<dbReference type="EMBL" id="JAUJEB010000002">
    <property type="protein sequence ID" value="MDN5213284.1"/>
    <property type="molecule type" value="Genomic_DNA"/>
</dbReference>
<dbReference type="SMART" id="SM00710">
    <property type="entry name" value="PbH1"/>
    <property type="match status" value="5"/>
</dbReference>
<reference evidence="3" key="1">
    <citation type="submission" date="2023-06" db="EMBL/GenBank/DDBJ databases">
        <title>Genomic of Agaribacillus aureum.</title>
        <authorList>
            <person name="Wang G."/>
        </authorList>
    </citation>
    <scope>NUCLEOTIDE SEQUENCE</scope>
    <source>
        <strain evidence="3">BMA12</strain>
    </source>
</reference>
<dbReference type="InterPro" id="IPR006626">
    <property type="entry name" value="PbH1"/>
</dbReference>
<proteinExistence type="predicted"/>
<keyword evidence="2" id="KW-0732">Signal</keyword>
<evidence type="ECO:0000256" key="2">
    <source>
        <dbReference type="SAM" id="SignalP"/>
    </source>
</evidence>
<dbReference type="SUPFAM" id="SSF51126">
    <property type="entry name" value="Pectin lyase-like"/>
    <property type="match status" value="1"/>
</dbReference>
<feature type="region of interest" description="Disordered" evidence="1">
    <location>
        <begin position="481"/>
        <end position="509"/>
    </location>
</feature>
<evidence type="ECO:0000313" key="3">
    <source>
        <dbReference type="EMBL" id="MDN5213284.1"/>
    </source>
</evidence>